<reference evidence="2" key="1">
    <citation type="submission" date="2022-11" db="UniProtKB">
        <authorList>
            <consortium name="WormBaseParasite"/>
        </authorList>
    </citation>
    <scope>IDENTIFICATION</scope>
</reference>
<accession>A0A915J293</accession>
<evidence type="ECO:0000313" key="1">
    <source>
        <dbReference type="Proteomes" id="UP000887565"/>
    </source>
</evidence>
<dbReference type="Proteomes" id="UP000887565">
    <property type="component" value="Unplaced"/>
</dbReference>
<evidence type="ECO:0000313" key="2">
    <source>
        <dbReference type="WBParaSite" id="nRc.2.0.1.t20520-RA"/>
    </source>
</evidence>
<keyword evidence="1" id="KW-1185">Reference proteome</keyword>
<dbReference type="AlphaFoldDB" id="A0A915J293"/>
<name>A0A915J293_ROMCU</name>
<sequence length="103" mass="11846">MSNHHSSDESDSSRNLELKKCIRVKSYHAVHNWSIDSVKLANYTTKNVRSRTQVRWFEKRTMDSAQCRAGMQGGMIITMTGRSSQLASRMKILQANPNFKKQN</sequence>
<protein>
    <submittedName>
        <fullName evidence="2">Uncharacterized protein</fullName>
    </submittedName>
</protein>
<proteinExistence type="predicted"/>
<dbReference type="WBParaSite" id="nRc.2.0.1.t20520-RA">
    <property type="protein sequence ID" value="nRc.2.0.1.t20520-RA"/>
    <property type="gene ID" value="nRc.2.0.1.g20520"/>
</dbReference>
<organism evidence="1 2">
    <name type="scientific">Romanomermis culicivorax</name>
    <name type="common">Nematode worm</name>
    <dbReference type="NCBI Taxonomy" id="13658"/>
    <lineage>
        <taxon>Eukaryota</taxon>
        <taxon>Metazoa</taxon>
        <taxon>Ecdysozoa</taxon>
        <taxon>Nematoda</taxon>
        <taxon>Enoplea</taxon>
        <taxon>Dorylaimia</taxon>
        <taxon>Mermithida</taxon>
        <taxon>Mermithoidea</taxon>
        <taxon>Mermithidae</taxon>
        <taxon>Romanomermis</taxon>
    </lineage>
</organism>